<sequence>MKKGFLLSKPAPKASKTSFTTQITPTPVAESPLPLPLDRYHDFITDFVAGLAKETPKSVNQIFTEEIILILIMKKGFLLSKPAPKASKTSFTTQITPTPVAESPLPLPLDRYHDFITDFVAGLAKETPKSFGGIIAPDPTLLDQFYYNYRNQIVPLDMLSQKVDSYDCYPPMAQFLATLLNVFVLDKESQVRILMDSKIRREWEAQANKQSPEKEDLGDPMHQSDMSLNADVLDTNSIGSYDDEILATPPRNITPIPVTPLTKSQKRSAKKKARKEKKKALQIQTPSGLDEKTVPTFSAESPEYTPSKPSDSRTVTINQSILSPPSTLYTQKLKRDSKPQSTPIDNGKKLKQKETDNTLKNGNVIITGYIPQDQEQAQLLDLVVYDIPAKWDNYTLLANLGRWGKVISVSTRVHKKYLSARVRLIPDHECLKCYNGGDWTVNLGGIPVRWFPASWNLSERKQREKF</sequence>
<feature type="region of interest" description="Disordered" evidence="1">
    <location>
        <begin position="1"/>
        <end position="20"/>
    </location>
</feature>
<feature type="compositionally biased region" description="Basic and acidic residues" evidence="1">
    <location>
        <begin position="346"/>
        <end position="355"/>
    </location>
</feature>
<reference evidence="2 3" key="1">
    <citation type="submission" date="2017-11" db="EMBL/GenBank/DDBJ databases">
        <title>The genome of Rhizophagus clarus HR1 reveals common genetic basis of auxotrophy among arbuscular mycorrhizal fungi.</title>
        <authorList>
            <person name="Kobayashi Y."/>
        </authorList>
    </citation>
    <scope>NUCLEOTIDE SEQUENCE [LARGE SCALE GENOMIC DNA]</scope>
    <source>
        <strain evidence="2 3">HR1</strain>
    </source>
</reference>
<name>A0A2Z6Q211_9GLOM</name>
<dbReference type="EMBL" id="BEXD01000069">
    <property type="protein sequence ID" value="GBB83960.1"/>
    <property type="molecule type" value="Genomic_DNA"/>
</dbReference>
<evidence type="ECO:0000256" key="1">
    <source>
        <dbReference type="SAM" id="MobiDB-lite"/>
    </source>
</evidence>
<feature type="region of interest" description="Disordered" evidence="1">
    <location>
        <begin position="204"/>
        <end position="225"/>
    </location>
</feature>
<proteinExistence type="predicted"/>
<accession>A0A2Z6Q211</accession>
<feature type="compositionally biased region" description="Polar residues" evidence="1">
    <location>
        <begin position="307"/>
        <end position="330"/>
    </location>
</feature>
<dbReference type="AlphaFoldDB" id="A0A2Z6Q211"/>
<evidence type="ECO:0000313" key="3">
    <source>
        <dbReference type="Proteomes" id="UP000247702"/>
    </source>
</evidence>
<organism evidence="2 3">
    <name type="scientific">Rhizophagus clarus</name>
    <dbReference type="NCBI Taxonomy" id="94130"/>
    <lineage>
        <taxon>Eukaryota</taxon>
        <taxon>Fungi</taxon>
        <taxon>Fungi incertae sedis</taxon>
        <taxon>Mucoromycota</taxon>
        <taxon>Glomeromycotina</taxon>
        <taxon>Glomeromycetes</taxon>
        <taxon>Glomerales</taxon>
        <taxon>Glomeraceae</taxon>
        <taxon>Rhizophagus</taxon>
    </lineage>
</organism>
<protein>
    <submittedName>
        <fullName evidence="2">Uncharacterized protein</fullName>
    </submittedName>
</protein>
<dbReference type="Proteomes" id="UP000247702">
    <property type="component" value="Unassembled WGS sequence"/>
</dbReference>
<gene>
    <name evidence="2" type="ORF">RclHR1_01060024</name>
</gene>
<keyword evidence="3" id="KW-1185">Reference proteome</keyword>
<evidence type="ECO:0000313" key="2">
    <source>
        <dbReference type="EMBL" id="GBB83960.1"/>
    </source>
</evidence>
<comment type="caution">
    <text evidence="2">The sequence shown here is derived from an EMBL/GenBank/DDBJ whole genome shotgun (WGS) entry which is preliminary data.</text>
</comment>
<feature type="region of interest" description="Disordered" evidence="1">
    <location>
        <begin position="241"/>
        <end position="355"/>
    </location>
</feature>
<feature type="compositionally biased region" description="Basic residues" evidence="1">
    <location>
        <begin position="264"/>
        <end position="280"/>
    </location>
</feature>